<reference evidence="1" key="1">
    <citation type="submission" date="2020-02" db="EMBL/GenBank/DDBJ databases">
        <authorList>
            <person name="Meier V. D."/>
        </authorList>
    </citation>
    <scope>NUCLEOTIDE SEQUENCE</scope>
    <source>
        <strain evidence="1">AVDCRST_MAG55</strain>
    </source>
</reference>
<dbReference type="AlphaFoldDB" id="A0A6J4PI52"/>
<name>A0A6J4PI52_9ACTN</name>
<evidence type="ECO:0000313" key="1">
    <source>
        <dbReference type="EMBL" id="CAA9416560.1"/>
    </source>
</evidence>
<gene>
    <name evidence="1" type="ORF">AVDCRST_MAG55-1689</name>
</gene>
<sequence>MGQPETDLRACPGTYNATAPLFGGAGGGGFPEARATKSVSTHRAGYLRPLRCRLLADVAAKSDY</sequence>
<dbReference type="EMBL" id="CADCUZ010000073">
    <property type="protein sequence ID" value="CAA9416560.1"/>
    <property type="molecule type" value="Genomic_DNA"/>
</dbReference>
<accession>A0A6J4PI52</accession>
<organism evidence="1">
    <name type="scientific">uncultured Rubrobacteraceae bacterium</name>
    <dbReference type="NCBI Taxonomy" id="349277"/>
    <lineage>
        <taxon>Bacteria</taxon>
        <taxon>Bacillati</taxon>
        <taxon>Actinomycetota</taxon>
        <taxon>Rubrobacteria</taxon>
        <taxon>Rubrobacterales</taxon>
        <taxon>Rubrobacteraceae</taxon>
        <taxon>environmental samples</taxon>
    </lineage>
</organism>
<proteinExistence type="predicted"/>
<protein>
    <submittedName>
        <fullName evidence="1">Uncharacterized protein</fullName>
    </submittedName>
</protein>